<comment type="subcellular location">
    <subcellularLocation>
        <location evidence="1">Cell membrane</location>
        <topology evidence="1">Multi-pass membrane protein</topology>
    </subcellularLocation>
</comment>
<feature type="transmembrane region" description="Helical" evidence="6">
    <location>
        <begin position="184"/>
        <end position="202"/>
    </location>
</feature>
<dbReference type="PANTHER" id="PTHR23513">
    <property type="entry name" value="INTEGRAL MEMBRANE EFFLUX PROTEIN-RELATED"/>
    <property type="match status" value="1"/>
</dbReference>
<proteinExistence type="predicted"/>
<dbReference type="AlphaFoldDB" id="A0A7W5VAF5"/>
<keyword evidence="9" id="KW-1185">Reference proteome</keyword>
<dbReference type="GeneID" id="95392217"/>
<dbReference type="SUPFAM" id="SSF103473">
    <property type="entry name" value="MFS general substrate transporter"/>
    <property type="match status" value="1"/>
</dbReference>
<evidence type="ECO:0000256" key="3">
    <source>
        <dbReference type="ARBA" id="ARBA00022692"/>
    </source>
</evidence>
<evidence type="ECO:0000256" key="6">
    <source>
        <dbReference type="SAM" id="Phobius"/>
    </source>
</evidence>
<evidence type="ECO:0000256" key="5">
    <source>
        <dbReference type="ARBA" id="ARBA00023136"/>
    </source>
</evidence>
<name>A0A7W5VAF5_9ACTN</name>
<organism evidence="8 9">
    <name type="scientific">Nonomuraea dietziae</name>
    <dbReference type="NCBI Taxonomy" id="65515"/>
    <lineage>
        <taxon>Bacteria</taxon>
        <taxon>Bacillati</taxon>
        <taxon>Actinomycetota</taxon>
        <taxon>Actinomycetes</taxon>
        <taxon>Streptosporangiales</taxon>
        <taxon>Streptosporangiaceae</taxon>
        <taxon>Nonomuraea</taxon>
    </lineage>
</organism>
<feature type="transmembrane region" description="Helical" evidence="6">
    <location>
        <begin position="329"/>
        <end position="349"/>
    </location>
</feature>
<feature type="transmembrane region" description="Helical" evidence="6">
    <location>
        <begin position="272"/>
        <end position="292"/>
    </location>
</feature>
<dbReference type="InterPro" id="IPR022324">
    <property type="entry name" value="Bacilysin_exporter_BacE_put"/>
</dbReference>
<feature type="transmembrane region" description="Helical" evidence="6">
    <location>
        <begin position="392"/>
        <end position="411"/>
    </location>
</feature>
<dbReference type="InterPro" id="IPR036259">
    <property type="entry name" value="MFS_trans_sf"/>
</dbReference>
<dbReference type="GO" id="GO:0022857">
    <property type="term" value="F:transmembrane transporter activity"/>
    <property type="evidence" value="ECO:0007669"/>
    <property type="project" value="InterPro"/>
</dbReference>
<feature type="domain" description="Major facilitator superfamily (MFS) profile" evidence="7">
    <location>
        <begin position="234"/>
        <end position="428"/>
    </location>
</feature>
<keyword evidence="2" id="KW-1003">Cell membrane</keyword>
<evidence type="ECO:0000256" key="4">
    <source>
        <dbReference type="ARBA" id="ARBA00022989"/>
    </source>
</evidence>
<dbReference type="EMBL" id="JACIBV010000001">
    <property type="protein sequence ID" value="MBB3730055.1"/>
    <property type="molecule type" value="Genomic_DNA"/>
</dbReference>
<keyword evidence="3 6" id="KW-0812">Transmembrane</keyword>
<evidence type="ECO:0000259" key="7">
    <source>
        <dbReference type="PROSITE" id="PS50850"/>
    </source>
</evidence>
<dbReference type="PROSITE" id="PS50850">
    <property type="entry name" value="MFS"/>
    <property type="match status" value="1"/>
</dbReference>
<evidence type="ECO:0000256" key="2">
    <source>
        <dbReference type="ARBA" id="ARBA00022475"/>
    </source>
</evidence>
<protein>
    <submittedName>
        <fullName evidence="8">MFS family permease</fullName>
    </submittedName>
</protein>
<dbReference type="RefSeq" id="WP_183654205.1">
    <property type="nucleotide sequence ID" value="NZ_BAAAXX010000019.1"/>
</dbReference>
<evidence type="ECO:0000256" key="1">
    <source>
        <dbReference type="ARBA" id="ARBA00004651"/>
    </source>
</evidence>
<reference evidence="8 9" key="1">
    <citation type="submission" date="2020-08" db="EMBL/GenBank/DDBJ databases">
        <title>Sequencing the genomes of 1000 actinobacteria strains.</title>
        <authorList>
            <person name="Klenk H.-P."/>
        </authorList>
    </citation>
    <scope>NUCLEOTIDE SEQUENCE [LARGE SCALE GENOMIC DNA]</scope>
    <source>
        <strain evidence="8 9">DSM 44320</strain>
    </source>
</reference>
<feature type="transmembrane region" description="Helical" evidence="6">
    <location>
        <begin position="61"/>
        <end position="81"/>
    </location>
</feature>
<dbReference type="InterPro" id="IPR020846">
    <property type="entry name" value="MFS_dom"/>
</dbReference>
<dbReference type="PRINTS" id="PR01988">
    <property type="entry name" value="EXPORTERBACE"/>
</dbReference>
<keyword evidence="5 6" id="KW-0472">Membrane</keyword>
<dbReference type="Pfam" id="PF07690">
    <property type="entry name" value="MFS_1"/>
    <property type="match status" value="2"/>
</dbReference>
<feature type="transmembrane region" description="Helical" evidence="6">
    <location>
        <begin position="304"/>
        <end position="323"/>
    </location>
</feature>
<accession>A0A7W5VAF5</accession>
<feature type="transmembrane region" description="Helical" evidence="6">
    <location>
        <begin position="115"/>
        <end position="139"/>
    </location>
</feature>
<dbReference type="GO" id="GO:0005886">
    <property type="term" value="C:plasma membrane"/>
    <property type="evidence" value="ECO:0007669"/>
    <property type="project" value="UniProtKB-SubCell"/>
</dbReference>
<sequence length="428" mass="44758">MGARLPGRHRRASERQATYGEVVAIREFRALWYGQGLSLLGDQLAQVALAVLVFNRTGSPLATAAVYALTYLPSIVGGPLLSGLADRFARRRVMIVCDLLRALLVAVMAVPGMPFAALCVLVFFVVLLSAPFSAARAALLPEILLGDRYVAGSALQNMTNQAIQMLGFAAGGAMIAFMGPYRALALDAATFLASALIIVSGVRRRPAAGRTDGSKPSMWTMTRAGASLVFGDRKLRTLVLFAWLCGFYVLPEGIAVPYAAQLASGTTLPVPVITGLLMAAMPTGTVIGALLFSRFVSPSGRLRAMGWLSMLTCAPLIVCAMRPPLIVVLALWILSGIGGAYQLAANAAFVQCVPAERRGQAFGLVQSGLMAAQGIGILIGGFAAERLGPEPVVALAGISGVTVAAVLAMMWTESRGDIVARVRAQAAA</sequence>
<dbReference type="Proteomes" id="UP000579945">
    <property type="component" value="Unassembled WGS sequence"/>
</dbReference>
<dbReference type="PANTHER" id="PTHR23513:SF11">
    <property type="entry name" value="STAPHYLOFERRIN A TRANSPORTER"/>
    <property type="match status" value="1"/>
</dbReference>
<feature type="transmembrane region" description="Helical" evidence="6">
    <location>
        <begin position="361"/>
        <end position="380"/>
    </location>
</feature>
<gene>
    <name evidence="8" type="ORF">FHR33_005915</name>
</gene>
<evidence type="ECO:0000313" key="9">
    <source>
        <dbReference type="Proteomes" id="UP000579945"/>
    </source>
</evidence>
<keyword evidence="4 6" id="KW-1133">Transmembrane helix</keyword>
<feature type="transmembrane region" description="Helical" evidence="6">
    <location>
        <begin position="36"/>
        <end position="55"/>
    </location>
</feature>
<feature type="transmembrane region" description="Helical" evidence="6">
    <location>
        <begin position="238"/>
        <end position="260"/>
    </location>
</feature>
<dbReference type="CDD" id="cd06173">
    <property type="entry name" value="MFS_MefA_like"/>
    <property type="match status" value="1"/>
</dbReference>
<comment type="caution">
    <text evidence="8">The sequence shown here is derived from an EMBL/GenBank/DDBJ whole genome shotgun (WGS) entry which is preliminary data.</text>
</comment>
<evidence type="ECO:0000313" key="8">
    <source>
        <dbReference type="EMBL" id="MBB3730055.1"/>
    </source>
</evidence>
<dbReference type="InterPro" id="IPR011701">
    <property type="entry name" value="MFS"/>
</dbReference>
<dbReference type="Gene3D" id="1.20.1250.20">
    <property type="entry name" value="MFS general substrate transporter like domains"/>
    <property type="match status" value="2"/>
</dbReference>